<evidence type="ECO:0000256" key="5">
    <source>
        <dbReference type="ARBA" id="ARBA00037941"/>
    </source>
</evidence>
<dbReference type="Gene3D" id="3.50.50.60">
    <property type="entry name" value="FAD/NAD(P)-binding domain"/>
    <property type="match status" value="1"/>
</dbReference>
<dbReference type="PANTHER" id="PTHR43104:SF2">
    <property type="entry name" value="L-2-HYDROXYGLUTARATE DEHYDROGENASE, MITOCHONDRIAL"/>
    <property type="match status" value="1"/>
</dbReference>
<dbReference type="GO" id="GO:0005737">
    <property type="term" value="C:cytoplasm"/>
    <property type="evidence" value="ECO:0007669"/>
    <property type="project" value="TreeGrafter"/>
</dbReference>
<evidence type="ECO:0000256" key="4">
    <source>
        <dbReference type="ARBA" id="ARBA00023002"/>
    </source>
</evidence>
<sequence length="397" mass="42391">MVAFKHLVIIGGGIIGLAVAERASRLGHQVTVMEKETSWAAHQTGHNSGVIHAGPYYKPGSLKATMCTAGNGSMSRFAAENDLPFDICGKLIVAVRPEEVSRLHSLHERAIQNKVPVQLLTASQAAEYEPEVACVAALRVETTGIIDYGAVSRRLAELAVETGAEMLLSTQATRISVTGSGVRVEHASGSVSADLLINCAGLYSDRIARMAGLVPEARIIPFRGEYFELRPEKRRLVRGLIYPVPDPALPFLGVHLTRMIDGTVHAGPNAVTALGREGYSWTAINPKEALGDVFYPGFLRMASRNIPLGATEVARSFSRRMFANSLARLVPAIGRNDILAAGSGVRAQAITRQGALVDDFLIQRANNQIHVLNAPSPAATSALEIARHITADAGLDA</sequence>
<dbReference type="NCBIfam" id="NF008726">
    <property type="entry name" value="PRK11728.1"/>
    <property type="match status" value="1"/>
</dbReference>
<dbReference type="AlphaFoldDB" id="A0A4S4G012"/>
<protein>
    <submittedName>
        <fullName evidence="7">L-2-hydroxyglutarate oxidase</fullName>
        <ecNumber evidence="7">1.1.3.-</ecNumber>
    </submittedName>
</protein>
<evidence type="ECO:0000256" key="1">
    <source>
        <dbReference type="ARBA" id="ARBA00001974"/>
    </source>
</evidence>
<accession>A0A4S4G012</accession>
<dbReference type="EC" id="1.1.3.-" evidence="7"/>
<dbReference type="Pfam" id="PF01266">
    <property type="entry name" value="DAO"/>
    <property type="match status" value="1"/>
</dbReference>
<keyword evidence="2" id="KW-0285">Flavoprotein</keyword>
<evidence type="ECO:0000259" key="6">
    <source>
        <dbReference type="Pfam" id="PF01266"/>
    </source>
</evidence>
<organism evidence="7 8">
    <name type="scientific">Orlajensenia flava</name>
    <dbReference type="NCBI Taxonomy" id="2565934"/>
    <lineage>
        <taxon>Bacteria</taxon>
        <taxon>Bacillati</taxon>
        <taxon>Actinomycetota</taxon>
        <taxon>Actinomycetes</taxon>
        <taxon>Micrococcales</taxon>
        <taxon>Microbacteriaceae</taxon>
        <taxon>Orlajensenia</taxon>
    </lineage>
</organism>
<feature type="domain" description="FAD dependent oxidoreductase" evidence="6">
    <location>
        <begin position="7"/>
        <end position="390"/>
    </location>
</feature>
<dbReference type="Proteomes" id="UP000307380">
    <property type="component" value="Unassembled WGS sequence"/>
</dbReference>
<keyword evidence="3" id="KW-0274">FAD</keyword>
<comment type="cofactor">
    <cofactor evidence="1">
        <name>FAD</name>
        <dbReference type="ChEBI" id="CHEBI:57692"/>
    </cofactor>
</comment>
<dbReference type="GO" id="GO:0047545">
    <property type="term" value="F:(S)-2-hydroxyglutarate dehydrogenase activity"/>
    <property type="evidence" value="ECO:0007669"/>
    <property type="project" value="TreeGrafter"/>
</dbReference>
<keyword evidence="4 7" id="KW-0560">Oxidoreductase</keyword>
<evidence type="ECO:0000313" key="7">
    <source>
        <dbReference type="EMBL" id="THG36058.1"/>
    </source>
</evidence>
<dbReference type="InterPro" id="IPR036188">
    <property type="entry name" value="FAD/NAD-bd_sf"/>
</dbReference>
<dbReference type="OrthoDB" id="9801699at2"/>
<reference evidence="7 8" key="1">
    <citation type="submission" date="2019-04" db="EMBL/GenBank/DDBJ databases">
        <authorList>
            <person name="Jiang L."/>
        </authorList>
    </citation>
    <scope>NUCLEOTIDE SEQUENCE [LARGE SCALE GENOMIC DNA]</scope>
    <source>
        <strain evidence="7 8">YIM 131861</strain>
    </source>
</reference>
<dbReference type="PANTHER" id="PTHR43104">
    <property type="entry name" value="L-2-HYDROXYGLUTARATE DEHYDROGENASE, MITOCHONDRIAL"/>
    <property type="match status" value="1"/>
</dbReference>
<name>A0A4S4G012_9MICO</name>
<dbReference type="Gene3D" id="3.30.9.10">
    <property type="entry name" value="D-Amino Acid Oxidase, subunit A, domain 2"/>
    <property type="match status" value="1"/>
</dbReference>
<dbReference type="EMBL" id="SSSN01000002">
    <property type="protein sequence ID" value="THG36058.1"/>
    <property type="molecule type" value="Genomic_DNA"/>
</dbReference>
<evidence type="ECO:0000256" key="2">
    <source>
        <dbReference type="ARBA" id="ARBA00022630"/>
    </source>
</evidence>
<dbReference type="InterPro" id="IPR006076">
    <property type="entry name" value="FAD-dep_OxRdtase"/>
</dbReference>
<comment type="similarity">
    <text evidence="5">Belongs to the L2HGDH family.</text>
</comment>
<keyword evidence="8" id="KW-1185">Reference proteome</keyword>
<comment type="caution">
    <text evidence="7">The sequence shown here is derived from an EMBL/GenBank/DDBJ whole genome shotgun (WGS) entry which is preliminary data.</text>
</comment>
<proteinExistence type="inferred from homology"/>
<gene>
    <name evidence="7" type="primary">lhgO</name>
    <name evidence="7" type="ORF">E6C70_00480</name>
</gene>
<evidence type="ECO:0000256" key="3">
    <source>
        <dbReference type="ARBA" id="ARBA00022827"/>
    </source>
</evidence>
<dbReference type="SUPFAM" id="SSF51905">
    <property type="entry name" value="FAD/NAD(P)-binding domain"/>
    <property type="match status" value="1"/>
</dbReference>
<evidence type="ECO:0000313" key="8">
    <source>
        <dbReference type="Proteomes" id="UP000307380"/>
    </source>
</evidence>